<organism evidence="1 2">
    <name type="scientific">Agrobacterium genomosp. 2 str. CFBP 5494</name>
    <dbReference type="NCBI Taxonomy" id="1183436"/>
    <lineage>
        <taxon>Bacteria</taxon>
        <taxon>Pseudomonadati</taxon>
        <taxon>Pseudomonadota</taxon>
        <taxon>Alphaproteobacteria</taxon>
        <taxon>Hyphomicrobiales</taxon>
        <taxon>Rhizobiaceae</taxon>
        <taxon>Rhizobium/Agrobacterium group</taxon>
        <taxon>Agrobacterium</taxon>
        <taxon>Agrobacterium tumefaciens complex</taxon>
    </lineage>
</organism>
<proteinExistence type="predicted"/>
<name>A0A9W5B443_9HYPH</name>
<sequence length="103" mass="11868">MLLPWKMAPAVRVLPVTHSPRSDPQDAVEIPAATKRRLRLEDERAWIVLTESNRFVWPGPDVRAIENESGYYGAMPPALFEEVMRRFVEQARAQLHRAMARSE</sequence>
<comment type="caution">
    <text evidence="1">The sequence shown here is derived from an EMBL/GenBank/DDBJ whole genome shotgun (WGS) entry which is preliminary data.</text>
</comment>
<evidence type="ECO:0000313" key="1">
    <source>
        <dbReference type="EMBL" id="CUW96864.1"/>
    </source>
</evidence>
<keyword evidence="2" id="KW-1185">Reference proteome</keyword>
<dbReference type="EMBL" id="FBVY01000031">
    <property type="protein sequence ID" value="CUW96864.1"/>
    <property type="molecule type" value="Genomic_DNA"/>
</dbReference>
<dbReference type="Proteomes" id="UP000191933">
    <property type="component" value="Unassembled WGS sequence"/>
</dbReference>
<dbReference type="AlphaFoldDB" id="A0A9W5B443"/>
<accession>A0A9W5B443</accession>
<protein>
    <submittedName>
        <fullName evidence="1">Uncharacterized protein</fullName>
    </submittedName>
</protein>
<evidence type="ECO:0000313" key="2">
    <source>
        <dbReference type="Proteomes" id="UP000191933"/>
    </source>
</evidence>
<reference evidence="1 2" key="1">
    <citation type="submission" date="2016-01" db="EMBL/GenBank/DDBJ databases">
        <authorList>
            <person name="Regsiter A."/>
            <person name="william w."/>
        </authorList>
    </citation>
    <scope>NUCLEOTIDE SEQUENCE [LARGE SCALE GENOMIC DNA]</scope>
    <source>
        <strain evidence="1 2">CFBP 5494</strain>
    </source>
</reference>
<gene>
    <name evidence="1" type="ORF">AGR2A_Lc20025</name>
</gene>